<dbReference type="Proteomes" id="UP001295794">
    <property type="component" value="Unassembled WGS sequence"/>
</dbReference>
<name>A0AAD2HYL2_9AGAR</name>
<reference evidence="1" key="1">
    <citation type="submission" date="2023-11" db="EMBL/GenBank/DDBJ databases">
        <authorList>
            <person name="De Vega J J."/>
            <person name="De Vega J J."/>
        </authorList>
    </citation>
    <scope>NUCLEOTIDE SEQUENCE</scope>
</reference>
<dbReference type="EMBL" id="CAVNYO010000455">
    <property type="protein sequence ID" value="CAK5282542.1"/>
    <property type="molecule type" value="Genomic_DNA"/>
</dbReference>
<accession>A0AAD2HYL2</accession>
<proteinExistence type="predicted"/>
<organism evidence="1 2">
    <name type="scientific">Mycena citricolor</name>
    <dbReference type="NCBI Taxonomy" id="2018698"/>
    <lineage>
        <taxon>Eukaryota</taxon>
        <taxon>Fungi</taxon>
        <taxon>Dikarya</taxon>
        <taxon>Basidiomycota</taxon>
        <taxon>Agaricomycotina</taxon>
        <taxon>Agaricomycetes</taxon>
        <taxon>Agaricomycetidae</taxon>
        <taxon>Agaricales</taxon>
        <taxon>Marasmiineae</taxon>
        <taxon>Mycenaceae</taxon>
        <taxon>Mycena</taxon>
    </lineage>
</organism>
<gene>
    <name evidence="1" type="ORF">MYCIT1_LOCUS34361</name>
</gene>
<evidence type="ECO:0000313" key="1">
    <source>
        <dbReference type="EMBL" id="CAK5282542.1"/>
    </source>
</evidence>
<dbReference type="AlphaFoldDB" id="A0AAD2HYL2"/>
<sequence length="68" mass="8105">MVKFTVDEIRALMDKPHNIRNMSVIAHGACRPWQIDAYRLARLESRHHRQDRRAVVKDIAIWQDLQID</sequence>
<keyword evidence="2" id="KW-1185">Reference proteome</keyword>
<evidence type="ECO:0000313" key="2">
    <source>
        <dbReference type="Proteomes" id="UP001295794"/>
    </source>
</evidence>
<protein>
    <submittedName>
        <fullName evidence="1">Uncharacterized protein</fullName>
    </submittedName>
</protein>
<comment type="caution">
    <text evidence="1">The sequence shown here is derived from an EMBL/GenBank/DDBJ whole genome shotgun (WGS) entry which is preliminary data.</text>
</comment>